<evidence type="ECO:0000256" key="3">
    <source>
        <dbReference type="SAM" id="SignalP"/>
    </source>
</evidence>
<dbReference type="PROSITE" id="PS00626">
    <property type="entry name" value="RCC1_2"/>
    <property type="match status" value="1"/>
</dbReference>
<dbReference type="Pfam" id="PF00415">
    <property type="entry name" value="RCC1"/>
    <property type="match status" value="6"/>
</dbReference>
<dbReference type="EMBL" id="JAEACQ010000289">
    <property type="protein sequence ID" value="MBL7631927.1"/>
    <property type="molecule type" value="Genomic_DNA"/>
</dbReference>
<accession>A0A937RKQ5</accession>
<proteinExistence type="predicted"/>
<keyword evidence="5" id="KW-1185">Reference proteome</keyword>
<dbReference type="PRINTS" id="PR00633">
    <property type="entry name" value="RCCNDNSATION"/>
</dbReference>
<sequence length="447" mass="46491">MSARPGPSASQATRPRAGTRRRRLAVWSAAAVAVTSVALAGPAAADSTYAPGQLRAVAAWGYGGGYSGPSSDIPRQVDGTVGGWDKVFAAEGRHSLAVDDAGQLWAWGKNYHGQLGDGTKTHRTAPVQVAGLDNVVQAEGGWAFSAALRADGTVWAWGNNTIGQLGDGGATTESLTPVQVPGLTDVTQIDVNQGHTLALRSDGTVWAWGYGEYGQLGAGDQQNRFEPVRVDGLDDVVQVAAGYHHSVAVRADGTVWAWGTNRCGQLIPGREETFETLPVLIEGLHDVTMAAAGGDFTLVLSTDGGTVGKVLGWGCNDLGQLGIGTYQDTATPTAAVWAPEDFVDLAVGEDHSLAKRQDGTLWSWGSNKSGQLGLGTPWLTEPIALQIPGLTGVGSFAAGYDFNLVIAPPEQVAKPLPNPVPGDPPTEEPPPANDPECPLAVPECERP</sequence>
<feature type="region of interest" description="Disordered" evidence="2">
    <location>
        <begin position="412"/>
        <end position="447"/>
    </location>
</feature>
<organism evidence="4 5">
    <name type="scientific">Frankia nepalensis</name>
    <dbReference type="NCBI Taxonomy" id="1836974"/>
    <lineage>
        <taxon>Bacteria</taxon>
        <taxon>Bacillati</taxon>
        <taxon>Actinomycetota</taxon>
        <taxon>Actinomycetes</taxon>
        <taxon>Frankiales</taxon>
        <taxon>Frankiaceae</taxon>
        <taxon>Frankia</taxon>
    </lineage>
</organism>
<dbReference type="Proteomes" id="UP000604475">
    <property type="component" value="Unassembled WGS sequence"/>
</dbReference>
<evidence type="ECO:0000313" key="4">
    <source>
        <dbReference type="EMBL" id="MBL7631927.1"/>
    </source>
</evidence>
<dbReference type="Gene3D" id="2.130.10.30">
    <property type="entry name" value="Regulator of chromosome condensation 1/beta-lactamase-inhibitor protein II"/>
    <property type="match status" value="3"/>
</dbReference>
<dbReference type="RefSeq" id="WP_203003796.1">
    <property type="nucleotide sequence ID" value="NZ_JADWYU010000109.1"/>
</dbReference>
<evidence type="ECO:0000256" key="1">
    <source>
        <dbReference type="ARBA" id="ARBA00022737"/>
    </source>
</evidence>
<comment type="caution">
    <text evidence="4">The sequence shown here is derived from an EMBL/GenBank/DDBJ whole genome shotgun (WGS) entry which is preliminary data.</text>
</comment>
<dbReference type="PANTHER" id="PTHR22870:SF408">
    <property type="entry name" value="OS09G0560450 PROTEIN"/>
    <property type="match status" value="1"/>
</dbReference>
<protein>
    <submittedName>
        <fullName evidence="4">RCC1 repeat- and reductase domain-containing protein</fullName>
    </submittedName>
</protein>
<feature type="chain" id="PRO_5038591125" evidence="3">
    <location>
        <begin position="41"/>
        <end position="447"/>
    </location>
</feature>
<dbReference type="InterPro" id="IPR000408">
    <property type="entry name" value="Reg_chr_condens"/>
</dbReference>
<name>A0A937RKQ5_9ACTN</name>
<evidence type="ECO:0000313" key="5">
    <source>
        <dbReference type="Proteomes" id="UP000604475"/>
    </source>
</evidence>
<feature type="compositionally biased region" description="Pro residues" evidence="2">
    <location>
        <begin position="416"/>
        <end position="433"/>
    </location>
</feature>
<feature type="region of interest" description="Disordered" evidence="2">
    <location>
        <begin position="1"/>
        <end position="20"/>
    </location>
</feature>
<keyword evidence="1" id="KW-0677">Repeat</keyword>
<dbReference type="PROSITE" id="PS50012">
    <property type="entry name" value="RCC1_3"/>
    <property type="match status" value="6"/>
</dbReference>
<evidence type="ECO:0000256" key="2">
    <source>
        <dbReference type="SAM" id="MobiDB-lite"/>
    </source>
</evidence>
<dbReference type="PANTHER" id="PTHR22870">
    <property type="entry name" value="REGULATOR OF CHROMOSOME CONDENSATION"/>
    <property type="match status" value="1"/>
</dbReference>
<dbReference type="InterPro" id="IPR009091">
    <property type="entry name" value="RCC1/BLIP-II"/>
</dbReference>
<gene>
    <name evidence="4" type="ORF">I7412_33170</name>
</gene>
<keyword evidence="3" id="KW-0732">Signal</keyword>
<reference evidence="4" key="1">
    <citation type="submission" date="2020-12" db="EMBL/GenBank/DDBJ databases">
        <title>Genomic characterization of non-nitrogen-fixing Frankia strains.</title>
        <authorList>
            <person name="Carlos-Shanley C."/>
            <person name="Guerra T."/>
            <person name="Hahn D."/>
        </authorList>
    </citation>
    <scope>NUCLEOTIDE SEQUENCE</scope>
    <source>
        <strain evidence="4">CN6</strain>
    </source>
</reference>
<dbReference type="SUPFAM" id="SSF50985">
    <property type="entry name" value="RCC1/BLIP-II"/>
    <property type="match status" value="2"/>
</dbReference>
<dbReference type="InterPro" id="IPR051210">
    <property type="entry name" value="Ub_ligase/GEF_domain"/>
</dbReference>
<dbReference type="AlphaFoldDB" id="A0A937RKQ5"/>
<feature type="signal peptide" evidence="3">
    <location>
        <begin position="1"/>
        <end position="40"/>
    </location>
</feature>